<comment type="similarity">
    <text evidence="2">Belongs to the complex I subunit 4 family.</text>
</comment>
<evidence type="ECO:0000259" key="10">
    <source>
        <dbReference type="Pfam" id="PF00361"/>
    </source>
</evidence>
<dbReference type="InterPro" id="IPR001750">
    <property type="entry name" value="ND/Mrp_TM"/>
</dbReference>
<keyword evidence="3 8" id="KW-0812">Transmembrane</keyword>
<evidence type="ECO:0000256" key="4">
    <source>
        <dbReference type="ARBA" id="ARBA00022967"/>
    </source>
</evidence>
<dbReference type="GO" id="GO:0016020">
    <property type="term" value="C:membrane"/>
    <property type="evidence" value="ECO:0007669"/>
    <property type="project" value="UniProtKB-SubCell"/>
</dbReference>
<protein>
    <submittedName>
        <fullName evidence="12">NADH-quinone oxidoreductase subunit M</fullName>
    </submittedName>
</protein>
<dbReference type="AlphaFoldDB" id="A0A1G9PDZ9"/>
<feature type="transmembrane region" description="Helical" evidence="9">
    <location>
        <begin position="333"/>
        <end position="352"/>
    </location>
</feature>
<dbReference type="GO" id="GO:0048039">
    <property type="term" value="F:ubiquinone binding"/>
    <property type="evidence" value="ECO:0007669"/>
    <property type="project" value="TreeGrafter"/>
</dbReference>
<keyword evidence="7 9" id="KW-0472">Membrane</keyword>
<comment type="subcellular location">
    <subcellularLocation>
        <location evidence="1">Endomembrane system</location>
        <topology evidence="1">Multi-pass membrane protein</topology>
    </subcellularLocation>
    <subcellularLocation>
        <location evidence="8">Membrane</location>
        <topology evidence="8">Multi-pass membrane protein</topology>
    </subcellularLocation>
</comment>
<dbReference type="GO" id="GO:0003954">
    <property type="term" value="F:NADH dehydrogenase activity"/>
    <property type="evidence" value="ECO:0007669"/>
    <property type="project" value="TreeGrafter"/>
</dbReference>
<evidence type="ECO:0000256" key="9">
    <source>
        <dbReference type="SAM" id="Phobius"/>
    </source>
</evidence>
<dbReference type="Pfam" id="PF00361">
    <property type="entry name" value="Proton_antipo_M"/>
    <property type="match status" value="1"/>
</dbReference>
<dbReference type="GO" id="GO:0015990">
    <property type="term" value="P:electron transport coupled proton transport"/>
    <property type="evidence" value="ECO:0007669"/>
    <property type="project" value="TreeGrafter"/>
</dbReference>
<evidence type="ECO:0000256" key="7">
    <source>
        <dbReference type="ARBA" id="ARBA00023136"/>
    </source>
</evidence>
<keyword evidence="4" id="KW-1278">Translocase</keyword>
<evidence type="ECO:0000256" key="5">
    <source>
        <dbReference type="ARBA" id="ARBA00022989"/>
    </source>
</evidence>
<evidence type="ECO:0000256" key="8">
    <source>
        <dbReference type="RuleBase" id="RU000320"/>
    </source>
</evidence>
<evidence type="ECO:0000313" key="13">
    <source>
        <dbReference type="Proteomes" id="UP000199226"/>
    </source>
</evidence>
<feature type="transmembrane region" description="Helical" evidence="9">
    <location>
        <begin position="240"/>
        <end position="263"/>
    </location>
</feature>
<dbReference type="EMBL" id="FNHH01000004">
    <property type="protein sequence ID" value="SDL96385.1"/>
    <property type="molecule type" value="Genomic_DNA"/>
</dbReference>
<dbReference type="PANTHER" id="PTHR43507">
    <property type="entry name" value="NADH-UBIQUINONE OXIDOREDUCTASE CHAIN 4"/>
    <property type="match status" value="1"/>
</dbReference>
<name>A0A1G9PDZ9_9SPHI</name>
<dbReference type="GO" id="GO:0012505">
    <property type="term" value="C:endomembrane system"/>
    <property type="evidence" value="ECO:0007669"/>
    <property type="project" value="UniProtKB-SubCell"/>
</dbReference>
<dbReference type="NCBIfam" id="TIGR01972">
    <property type="entry name" value="NDH_I_M"/>
    <property type="match status" value="1"/>
</dbReference>
<feature type="transmembrane region" description="Helical" evidence="9">
    <location>
        <begin position="445"/>
        <end position="466"/>
    </location>
</feature>
<dbReference type="GO" id="GO:0042773">
    <property type="term" value="P:ATP synthesis coupled electron transport"/>
    <property type="evidence" value="ECO:0007669"/>
    <property type="project" value="InterPro"/>
</dbReference>
<feature type="transmembrane region" description="Helical" evidence="9">
    <location>
        <begin position="176"/>
        <end position="196"/>
    </location>
</feature>
<feature type="transmembrane region" description="Helical" evidence="9">
    <location>
        <begin position="403"/>
        <end position="425"/>
    </location>
</feature>
<dbReference type="InterPro" id="IPR003918">
    <property type="entry name" value="NADH_UbQ_OxRdtase"/>
</dbReference>
<sequence>MLSLLIFLPLVAALLILVLPSRFQQQYKYITLGVSLIQFVLSLFIYLKFNSSSLAAGISKESQYQLVEKLPWIRLNLGNIGSLEIDYFLGIDGLSMPFLILSALVTFVATLASWEIKTKLKAYFSLFLLLNTAVIGVFCALDFFLFYIFYELMLLPLYFLIGIWGGIRREYAAIKFFLYTLFGSVFMLLVIIGLYFSVINPATGNHTFNMILMMDPANYSYGSIFSAIADKNLFGISARLLAFIVLFVAFAIKVPIVPLHTWLPDAHVEAPTPVSIILAGLLLKVGGYGIIRICYSIFPDAAMQSAWWIGLIGVVSILYGALNALAQTDLKRLIAYSSVSHMGFVLLGIASSTTEGVSGAMLQMISHGGLSAMLFFLVGMIYDRVHDREIANFRGLAEIMPQFTAFVIIAFFASLGLPGFSAFMAEAFSLIGAFTSEQVNGLLPRWMAVAASIGILLSAAYFLWTLQRMFFGQTRLKGGEEWLSKLSDVNTREKFALIPLAALALALGIFPSLLFDKMNASVLAFVQLISG</sequence>
<feature type="transmembrane region" description="Helical" evidence="9">
    <location>
        <begin position="144"/>
        <end position="164"/>
    </location>
</feature>
<organism evidence="12 13">
    <name type="scientific">Daejeonella rubra</name>
    <dbReference type="NCBI Taxonomy" id="990371"/>
    <lineage>
        <taxon>Bacteria</taxon>
        <taxon>Pseudomonadati</taxon>
        <taxon>Bacteroidota</taxon>
        <taxon>Sphingobacteriia</taxon>
        <taxon>Sphingobacteriales</taxon>
        <taxon>Sphingobacteriaceae</taxon>
        <taxon>Daejeonella</taxon>
    </lineage>
</organism>
<proteinExistence type="inferred from homology"/>
<feature type="domain" description="NADH:quinone oxidoreductase/Mrp antiporter transmembrane" evidence="10">
    <location>
        <begin position="140"/>
        <end position="442"/>
    </location>
</feature>
<feature type="domain" description="NADH:ubiquinone oxidoreductase chain 4 N-terminal" evidence="11">
    <location>
        <begin position="83"/>
        <end position="133"/>
    </location>
</feature>
<dbReference type="PANTHER" id="PTHR43507:SF1">
    <property type="entry name" value="NADH-UBIQUINONE OXIDOREDUCTASE CHAIN 4"/>
    <property type="match status" value="1"/>
</dbReference>
<keyword evidence="13" id="KW-1185">Reference proteome</keyword>
<accession>A0A1G9PDZ9</accession>
<gene>
    <name evidence="12" type="ORF">SAMN05421813_10472</name>
</gene>
<evidence type="ECO:0000256" key="1">
    <source>
        <dbReference type="ARBA" id="ARBA00004127"/>
    </source>
</evidence>
<evidence type="ECO:0000259" key="11">
    <source>
        <dbReference type="Pfam" id="PF01059"/>
    </source>
</evidence>
<dbReference type="Pfam" id="PF01059">
    <property type="entry name" value="Oxidored_q5_N"/>
    <property type="match status" value="1"/>
</dbReference>
<feature type="transmembrane region" description="Helical" evidence="9">
    <location>
        <begin position="364"/>
        <end position="382"/>
    </location>
</feature>
<evidence type="ECO:0000313" key="12">
    <source>
        <dbReference type="EMBL" id="SDL96385.1"/>
    </source>
</evidence>
<feature type="transmembrane region" description="Helical" evidence="9">
    <location>
        <begin position="495"/>
        <end position="515"/>
    </location>
</feature>
<keyword evidence="6" id="KW-0520">NAD</keyword>
<reference evidence="13" key="1">
    <citation type="submission" date="2016-10" db="EMBL/GenBank/DDBJ databases">
        <authorList>
            <person name="Varghese N."/>
            <person name="Submissions S."/>
        </authorList>
    </citation>
    <scope>NUCLEOTIDE SEQUENCE [LARGE SCALE GENOMIC DNA]</scope>
    <source>
        <strain evidence="13">DSM 24536</strain>
    </source>
</reference>
<evidence type="ECO:0000256" key="2">
    <source>
        <dbReference type="ARBA" id="ARBA00009025"/>
    </source>
</evidence>
<keyword evidence="5 9" id="KW-1133">Transmembrane helix</keyword>
<feature type="transmembrane region" description="Helical" evidence="9">
    <location>
        <begin position="30"/>
        <end position="49"/>
    </location>
</feature>
<dbReference type="GO" id="GO:0008137">
    <property type="term" value="F:NADH dehydrogenase (ubiquinone) activity"/>
    <property type="evidence" value="ECO:0007669"/>
    <property type="project" value="InterPro"/>
</dbReference>
<evidence type="ECO:0000256" key="3">
    <source>
        <dbReference type="ARBA" id="ARBA00022692"/>
    </source>
</evidence>
<dbReference type="InterPro" id="IPR000260">
    <property type="entry name" value="NADH4_N"/>
</dbReference>
<dbReference type="InterPro" id="IPR010227">
    <property type="entry name" value="NADH_Q_OxRdtase_chainM/4"/>
</dbReference>
<dbReference type="STRING" id="990371.SAMN05421813_10472"/>
<feature type="transmembrane region" description="Helical" evidence="9">
    <location>
        <begin position="120"/>
        <end position="138"/>
    </location>
</feature>
<feature type="transmembrane region" description="Helical" evidence="9">
    <location>
        <begin position="306"/>
        <end position="326"/>
    </location>
</feature>
<evidence type="ECO:0000256" key="6">
    <source>
        <dbReference type="ARBA" id="ARBA00023027"/>
    </source>
</evidence>
<dbReference type="Proteomes" id="UP000199226">
    <property type="component" value="Unassembled WGS sequence"/>
</dbReference>
<dbReference type="PRINTS" id="PR01437">
    <property type="entry name" value="NUOXDRDTASE4"/>
</dbReference>
<feature type="transmembrane region" description="Helical" evidence="9">
    <location>
        <begin position="95"/>
        <end position="113"/>
    </location>
</feature>